<dbReference type="PANTHER" id="PTHR42993:SF1">
    <property type="entry name" value="MAOC-LIKE DEHYDRATASE DOMAIN-CONTAINING PROTEIN"/>
    <property type="match status" value="1"/>
</dbReference>
<dbReference type="CDD" id="cd03450">
    <property type="entry name" value="NodN"/>
    <property type="match status" value="1"/>
</dbReference>
<sequence length="150" mass="16284">MRTFNGLEELKAAVGEELGSSEWHEVTQTMVDQFAEATGDHQWIHVDPEKAKAGPFGTTIAHGYLTLSLVPMLSAEIWSIENISMAVNYGSNKVRFTQPVPVGSRVRGTAVLDEVKESPKGAQVAMTFTVEIEGEERPACVAQTLSVIVP</sequence>
<protein>
    <submittedName>
        <fullName evidence="3">MaoC family dehydratase</fullName>
    </submittedName>
</protein>
<dbReference type="Pfam" id="PF01575">
    <property type="entry name" value="MaoC_dehydratas"/>
    <property type="match status" value="1"/>
</dbReference>
<evidence type="ECO:0000313" key="4">
    <source>
        <dbReference type="Proteomes" id="UP000285376"/>
    </source>
</evidence>
<comment type="caution">
    <text evidence="3">The sequence shown here is derived from an EMBL/GenBank/DDBJ whole genome shotgun (WGS) entry which is preliminary data.</text>
</comment>
<dbReference type="RefSeq" id="WP_118912266.1">
    <property type="nucleotide sequence ID" value="NZ_CBCRVH010000001.1"/>
</dbReference>
<evidence type="ECO:0000256" key="1">
    <source>
        <dbReference type="ARBA" id="ARBA00005254"/>
    </source>
</evidence>
<dbReference type="InterPro" id="IPR029069">
    <property type="entry name" value="HotDog_dom_sf"/>
</dbReference>
<reference evidence="3 4" key="1">
    <citation type="submission" date="2018-08" db="EMBL/GenBank/DDBJ databases">
        <title>Whole genome sequence analysis of Dermacoccus abyssi bacteria isolated from Deep Mariana trench Micromonospora spp reveals genes involved in the environmental adaptation and production of secondary metabolites.</title>
        <authorList>
            <person name="Abdel-Mageed W.M."/>
            <person name="Lehri B."/>
            <person name="Nouioui I."/>
            <person name="Goodfellow I."/>
            <person name="Jaspars M."/>
            <person name="Karlyshev A."/>
        </authorList>
    </citation>
    <scope>NUCLEOTIDE SEQUENCE [LARGE SCALE GENOMIC DNA]</scope>
    <source>
        <strain evidence="3 4">MT1.1</strain>
    </source>
</reference>
<organism evidence="3 4">
    <name type="scientific">Dermacoccus abyssi</name>
    <dbReference type="NCBI Taxonomy" id="322596"/>
    <lineage>
        <taxon>Bacteria</taxon>
        <taxon>Bacillati</taxon>
        <taxon>Actinomycetota</taxon>
        <taxon>Actinomycetes</taxon>
        <taxon>Micrococcales</taxon>
        <taxon>Dermacoccaceae</taxon>
        <taxon>Dermacoccus</taxon>
    </lineage>
</organism>
<dbReference type="SUPFAM" id="SSF54637">
    <property type="entry name" value="Thioesterase/thiol ester dehydrase-isomerase"/>
    <property type="match status" value="1"/>
</dbReference>
<evidence type="ECO:0000259" key="2">
    <source>
        <dbReference type="Pfam" id="PF01575"/>
    </source>
</evidence>
<comment type="similarity">
    <text evidence="1">Belongs to the enoyl-CoA hydratase/isomerase family.</text>
</comment>
<proteinExistence type="inferred from homology"/>
<gene>
    <name evidence="3" type="ORF">D1832_01325</name>
</gene>
<dbReference type="InterPro" id="IPR039375">
    <property type="entry name" value="NodN-like"/>
</dbReference>
<dbReference type="EMBL" id="QWLM01000001">
    <property type="protein sequence ID" value="RHW48102.1"/>
    <property type="molecule type" value="Genomic_DNA"/>
</dbReference>
<evidence type="ECO:0000313" key="3">
    <source>
        <dbReference type="EMBL" id="RHW48102.1"/>
    </source>
</evidence>
<accession>A0A417ZBR1</accession>
<name>A0A417ZBR1_9MICO</name>
<dbReference type="InterPro" id="IPR002539">
    <property type="entry name" value="MaoC-like_dom"/>
</dbReference>
<feature type="domain" description="MaoC-like" evidence="2">
    <location>
        <begin position="12"/>
        <end position="126"/>
    </location>
</feature>
<dbReference type="PANTHER" id="PTHR42993">
    <property type="entry name" value="MAOC-LIKE DEHYDRATASE DOMAIN-CONTAINING PROTEIN"/>
    <property type="match status" value="1"/>
</dbReference>
<dbReference type="Gene3D" id="3.10.129.10">
    <property type="entry name" value="Hotdog Thioesterase"/>
    <property type="match status" value="1"/>
</dbReference>
<dbReference type="AlphaFoldDB" id="A0A417ZBR1"/>
<dbReference type="Proteomes" id="UP000285376">
    <property type="component" value="Unassembled WGS sequence"/>
</dbReference>